<sequence>MVAVLAGKGVLEDVRPTSCDGSERFSWVGGLYRGTVLPKDRGPRFKGMNSLKPSGILFKAETAIELHVVPPTSNPYLTCGS</sequence>
<name>A0A2I0JWW0_PUNGR</name>
<dbReference type="AlphaFoldDB" id="A0A2I0JWW0"/>
<dbReference type="EMBL" id="PGOL01001108">
    <property type="protein sequence ID" value="PKI60797.1"/>
    <property type="molecule type" value="Genomic_DNA"/>
</dbReference>
<evidence type="ECO:0000313" key="2">
    <source>
        <dbReference type="Proteomes" id="UP000233551"/>
    </source>
</evidence>
<accession>A0A2I0JWW0</accession>
<gene>
    <name evidence="1" type="ORF">CRG98_018786</name>
</gene>
<protein>
    <submittedName>
        <fullName evidence="1">Uncharacterized protein</fullName>
    </submittedName>
</protein>
<reference evidence="1 2" key="1">
    <citation type="submission" date="2017-11" db="EMBL/GenBank/DDBJ databases">
        <title>De-novo sequencing of pomegranate (Punica granatum L.) genome.</title>
        <authorList>
            <person name="Akparov Z."/>
            <person name="Amiraslanov A."/>
            <person name="Hajiyeva S."/>
            <person name="Abbasov M."/>
            <person name="Kaur K."/>
            <person name="Hamwieh A."/>
            <person name="Solovyev V."/>
            <person name="Salamov A."/>
            <person name="Braich B."/>
            <person name="Kosarev P."/>
            <person name="Mahmoud A."/>
            <person name="Hajiyev E."/>
            <person name="Babayeva S."/>
            <person name="Izzatullayeva V."/>
            <person name="Mammadov A."/>
            <person name="Mammadov A."/>
            <person name="Sharifova S."/>
            <person name="Ojaghi J."/>
            <person name="Eynullazada K."/>
            <person name="Bayramov B."/>
            <person name="Abdulazimova A."/>
            <person name="Shahmuradov I."/>
        </authorList>
    </citation>
    <scope>NUCLEOTIDE SEQUENCE [LARGE SCALE GENOMIC DNA]</scope>
    <source>
        <strain evidence="2">cv. AG2017</strain>
        <tissue evidence="1">Leaf</tissue>
    </source>
</reference>
<evidence type="ECO:0000313" key="1">
    <source>
        <dbReference type="EMBL" id="PKI60797.1"/>
    </source>
</evidence>
<comment type="caution">
    <text evidence="1">The sequence shown here is derived from an EMBL/GenBank/DDBJ whole genome shotgun (WGS) entry which is preliminary data.</text>
</comment>
<organism evidence="1 2">
    <name type="scientific">Punica granatum</name>
    <name type="common">Pomegranate</name>
    <dbReference type="NCBI Taxonomy" id="22663"/>
    <lineage>
        <taxon>Eukaryota</taxon>
        <taxon>Viridiplantae</taxon>
        <taxon>Streptophyta</taxon>
        <taxon>Embryophyta</taxon>
        <taxon>Tracheophyta</taxon>
        <taxon>Spermatophyta</taxon>
        <taxon>Magnoliopsida</taxon>
        <taxon>eudicotyledons</taxon>
        <taxon>Gunneridae</taxon>
        <taxon>Pentapetalae</taxon>
        <taxon>rosids</taxon>
        <taxon>malvids</taxon>
        <taxon>Myrtales</taxon>
        <taxon>Lythraceae</taxon>
        <taxon>Punica</taxon>
    </lineage>
</organism>
<proteinExistence type="predicted"/>
<keyword evidence="2" id="KW-1185">Reference proteome</keyword>
<dbReference type="Proteomes" id="UP000233551">
    <property type="component" value="Unassembled WGS sequence"/>
</dbReference>